<dbReference type="CDD" id="cd07067">
    <property type="entry name" value="HP_PGM_like"/>
    <property type="match status" value="1"/>
</dbReference>
<dbReference type="InterPro" id="IPR050275">
    <property type="entry name" value="PGM_Phosphatase"/>
</dbReference>
<accession>A0A1F5SLB6</accession>
<dbReference type="STRING" id="1797994.A2227_04080"/>
<protein>
    <recommendedName>
        <fullName evidence="3">Histidine phosphatase family protein</fullName>
    </recommendedName>
</protein>
<proteinExistence type="predicted"/>
<dbReference type="EMBL" id="MFGB01000010">
    <property type="protein sequence ID" value="OGF27041.1"/>
    <property type="molecule type" value="Genomic_DNA"/>
</dbReference>
<evidence type="ECO:0000313" key="2">
    <source>
        <dbReference type="Proteomes" id="UP000178367"/>
    </source>
</evidence>
<dbReference type="GO" id="GO:0005737">
    <property type="term" value="C:cytoplasm"/>
    <property type="evidence" value="ECO:0007669"/>
    <property type="project" value="TreeGrafter"/>
</dbReference>
<dbReference type="SUPFAM" id="SSF53254">
    <property type="entry name" value="Phosphoglycerate mutase-like"/>
    <property type="match status" value="1"/>
</dbReference>
<name>A0A1F5SLB6_9BACT</name>
<sequence length="195" mass="22286">MMIAIVVRHGASAHSTVNNIRVDTGLTEAGEAQIRESAAKLCREHGGNRFPVKKIFTSAEKRAAQSAAICASAEYLNISPEKIYEAPDLNPVDIRSLDFSALNDLIIQEKKPWYEYWLNGFPGFEDQSAFQDRVIDAFEKISLGLKDDYVLFVVHEEIFWAIITYKLFKNEKTTDMLSVARKYKILHGEKRFYLF</sequence>
<gene>
    <name evidence="1" type="ORF">A2227_04080</name>
</gene>
<organism evidence="1 2">
    <name type="scientific">Candidatus Falkowbacteria bacterium RIFOXYA2_FULL_47_19</name>
    <dbReference type="NCBI Taxonomy" id="1797994"/>
    <lineage>
        <taxon>Bacteria</taxon>
        <taxon>Candidatus Falkowiibacteriota</taxon>
    </lineage>
</organism>
<evidence type="ECO:0008006" key="3">
    <source>
        <dbReference type="Google" id="ProtNLM"/>
    </source>
</evidence>
<evidence type="ECO:0000313" key="1">
    <source>
        <dbReference type="EMBL" id="OGF27041.1"/>
    </source>
</evidence>
<dbReference type="GO" id="GO:0016791">
    <property type="term" value="F:phosphatase activity"/>
    <property type="evidence" value="ECO:0007669"/>
    <property type="project" value="TreeGrafter"/>
</dbReference>
<dbReference type="PANTHER" id="PTHR48100">
    <property type="entry name" value="BROAD-SPECIFICITY PHOSPHATASE YOR283W-RELATED"/>
    <property type="match status" value="1"/>
</dbReference>
<dbReference type="InterPro" id="IPR029033">
    <property type="entry name" value="His_PPase_superfam"/>
</dbReference>
<dbReference type="AlphaFoldDB" id="A0A1F5SLB6"/>
<dbReference type="Pfam" id="PF00300">
    <property type="entry name" value="His_Phos_1"/>
    <property type="match status" value="1"/>
</dbReference>
<dbReference type="Gene3D" id="3.40.50.1240">
    <property type="entry name" value="Phosphoglycerate mutase-like"/>
    <property type="match status" value="1"/>
</dbReference>
<dbReference type="InterPro" id="IPR013078">
    <property type="entry name" value="His_Pase_superF_clade-1"/>
</dbReference>
<comment type="caution">
    <text evidence="1">The sequence shown here is derived from an EMBL/GenBank/DDBJ whole genome shotgun (WGS) entry which is preliminary data.</text>
</comment>
<dbReference type="PANTHER" id="PTHR48100:SF1">
    <property type="entry name" value="HISTIDINE PHOSPHATASE FAMILY PROTEIN-RELATED"/>
    <property type="match status" value="1"/>
</dbReference>
<dbReference type="Proteomes" id="UP000178367">
    <property type="component" value="Unassembled WGS sequence"/>
</dbReference>
<reference evidence="1 2" key="1">
    <citation type="journal article" date="2016" name="Nat. Commun.">
        <title>Thousands of microbial genomes shed light on interconnected biogeochemical processes in an aquifer system.</title>
        <authorList>
            <person name="Anantharaman K."/>
            <person name="Brown C.T."/>
            <person name="Hug L.A."/>
            <person name="Sharon I."/>
            <person name="Castelle C.J."/>
            <person name="Probst A.J."/>
            <person name="Thomas B.C."/>
            <person name="Singh A."/>
            <person name="Wilkins M.J."/>
            <person name="Karaoz U."/>
            <person name="Brodie E.L."/>
            <person name="Williams K.H."/>
            <person name="Hubbard S.S."/>
            <person name="Banfield J.F."/>
        </authorList>
    </citation>
    <scope>NUCLEOTIDE SEQUENCE [LARGE SCALE GENOMIC DNA]</scope>
</reference>